<dbReference type="GO" id="GO:0006730">
    <property type="term" value="P:one-carbon metabolic process"/>
    <property type="evidence" value="ECO:0007669"/>
    <property type="project" value="UniProtKB-KW"/>
</dbReference>
<dbReference type="SUPFAM" id="SSF55973">
    <property type="entry name" value="S-adenosylmethionine synthetase"/>
    <property type="match status" value="3"/>
</dbReference>
<evidence type="ECO:0000256" key="10">
    <source>
        <dbReference type="HAMAP-Rule" id="MF_00086"/>
    </source>
</evidence>
<comment type="function">
    <text evidence="10">Catalyzes the formation of S-adenosylmethionine (AdoMet) from methionine and ATP. The overall synthetic reaction is composed of two sequential steps, AdoMet formation and the subsequent tripolyphosphate hydrolysis which occurs prior to release of AdoMet from the enzyme.</text>
</comment>
<reference evidence="16 17" key="1">
    <citation type="journal article" date="2018" name="Elife">
        <title>Discovery and characterization of a prevalent human gut bacterial enzyme sufficient for the inactivation of a family of plant toxins.</title>
        <authorList>
            <person name="Koppel N."/>
            <person name="Bisanz J.E."/>
            <person name="Pandelia M.E."/>
            <person name="Turnbaugh P.J."/>
            <person name="Balskus E.P."/>
        </authorList>
    </citation>
    <scope>NUCLEOTIDE SEQUENCE [LARGE SCALE GENOMIC DNA]</scope>
    <source>
        <strain evidence="16 17">MR1 #12</strain>
    </source>
</reference>
<sequence>MTIEQRPSLSIALPKSYLFTSESVTEGHPDKMCDQISDAILDAIISKEIELEREGYIAPSGQPADVSRMRCACETLATTGLVAVAGEIRTQAYVDVPAIVREVVCGIGYDRAKYGFDGTTCGVVNAIHEQSPDIAQGVDESWEAAHGGAADDPYELIGAGDQGMMFGYACDETSTLMPMPIYLAQRMSERLAAVRKDGTLDYLRPDGKTQVSVRYEDGAPKWVEKVVVSTQHAEEAPYERLRADVVEQVVRPVLAGEGVALSPDAEIHVNPTGRFVIGGPMGDCGLTGRKVIVDTYGGMGRHGGGAFSGKDCTKVDRSAAYAARWVAKNVVAAGLAARCEVQVAYAIGVARPVSLMVETFGTEKAAVGAIERAVAEVFDLRPGAIIDALDLRRPIYRKTAAYGHFGRELPEFTWERTDRAEDLRKTCRLA</sequence>
<evidence type="ECO:0000259" key="15">
    <source>
        <dbReference type="Pfam" id="PF02773"/>
    </source>
</evidence>
<keyword evidence="7 10" id="KW-0067">ATP-binding</keyword>
<keyword evidence="8 10" id="KW-0460">Magnesium</keyword>
<feature type="binding site" evidence="10">
    <location>
        <position position="74"/>
    </location>
    <ligand>
        <name>K(+)</name>
        <dbReference type="ChEBI" id="CHEBI:29103"/>
    </ligand>
</feature>
<comment type="subunit">
    <text evidence="10">Homotetramer; dimer of dimers.</text>
</comment>
<evidence type="ECO:0000256" key="5">
    <source>
        <dbReference type="ARBA" id="ARBA00022723"/>
    </source>
</evidence>
<keyword evidence="6 10" id="KW-0547">Nucleotide-binding</keyword>
<proteinExistence type="inferred from homology"/>
<feature type="binding site" evidence="10">
    <location>
        <position position="306"/>
    </location>
    <ligand>
        <name>ATP</name>
        <dbReference type="ChEBI" id="CHEBI:30616"/>
        <note>ligand shared between two neighboring subunits</note>
    </ligand>
</feature>
<feature type="binding site" evidence="10">
    <location>
        <position position="283"/>
    </location>
    <ligand>
        <name>L-methionine</name>
        <dbReference type="ChEBI" id="CHEBI:57844"/>
        <note>ligand shared between two neighboring subunits</note>
    </ligand>
</feature>
<evidence type="ECO:0000256" key="2">
    <source>
        <dbReference type="ARBA" id="ARBA00009685"/>
    </source>
</evidence>
<feature type="binding site" description="in other chain" evidence="10">
    <location>
        <begin position="206"/>
        <end position="208"/>
    </location>
    <ligand>
        <name>ATP</name>
        <dbReference type="ChEBI" id="CHEBI:30616"/>
        <note>ligand shared between two neighboring subunits</note>
    </ligand>
</feature>
<name>A0A369MWE3_EGGLN</name>
<dbReference type="PROSITE" id="PS00377">
    <property type="entry name" value="ADOMET_SYNTHASE_2"/>
    <property type="match status" value="1"/>
</dbReference>
<evidence type="ECO:0000256" key="9">
    <source>
        <dbReference type="ARBA" id="ARBA00022958"/>
    </source>
</evidence>
<feature type="domain" description="S-adenosylmethionine synthetase central" evidence="14">
    <location>
        <begin position="157"/>
        <end position="275"/>
    </location>
</feature>
<evidence type="ECO:0000256" key="12">
    <source>
        <dbReference type="RuleBase" id="RU004462"/>
    </source>
</evidence>
<keyword evidence="4 10" id="KW-0808">Transferase</keyword>
<dbReference type="RefSeq" id="WP_114516253.1">
    <property type="nucleotide sequence ID" value="NZ_PPTX01000002.1"/>
</dbReference>
<comment type="pathway">
    <text evidence="1 10">Amino-acid biosynthesis; S-adenosyl-L-methionine biosynthesis; S-adenosyl-L-methionine from L-methionine: step 1/1.</text>
</comment>
<dbReference type="InterPro" id="IPR022631">
    <property type="entry name" value="ADOMET_SYNTHASE_CS"/>
</dbReference>
<evidence type="ECO:0000256" key="11">
    <source>
        <dbReference type="RuleBase" id="RU000542"/>
    </source>
</evidence>
<dbReference type="GO" id="GO:0006556">
    <property type="term" value="P:S-adenosylmethionine biosynthetic process"/>
    <property type="evidence" value="ECO:0007669"/>
    <property type="project" value="UniProtKB-UniRule"/>
</dbReference>
<evidence type="ECO:0000256" key="4">
    <source>
        <dbReference type="ARBA" id="ARBA00022679"/>
    </source>
</evidence>
<dbReference type="FunFam" id="3.30.300.10:FF:000004">
    <property type="entry name" value="S-adenosylmethionine synthase"/>
    <property type="match status" value="1"/>
</dbReference>
<feature type="domain" description="S-adenosylmethionine synthetase C-terminal" evidence="15">
    <location>
        <begin position="277"/>
        <end position="416"/>
    </location>
</feature>
<feature type="binding site" evidence="10">
    <location>
        <position position="30"/>
    </location>
    <ligand>
        <name>Mg(2+)</name>
        <dbReference type="ChEBI" id="CHEBI:18420"/>
    </ligand>
</feature>
<dbReference type="PIRSF" id="PIRSF000497">
    <property type="entry name" value="MAT"/>
    <property type="match status" value="1"/>
</dbReference>
<dbReference type="InterPro" id="IPR022628">
    <property type="entry name" value="S-AdoMet_synt_N"/>
</dbReference>
<dbReference type="FunFam" id="3.30.300.10:FF:000003">
    <property type="entry name" value="S-adenosylmethionine synthase"/>
    <property type="match status" value="1"/>
</dbReference>
<dbReference type="GO" id="GO:0004478">
    <property type="term" value="F:methionine adenosyltransferase activity"/>
    <property type="evidence" value="ECO:0007669"/>
    <property type="project" value="UniProtKB-UniRule"/>
</dbReference>
<dbReference type="CDD" id="cd18079">
    <property type="entry name" value="S-AdoMet_synt"/>
    <property type="match status" value="1"/>
</dbReference>
<feature type="binding site" description="in other chain" evidence="10">
    <location>
        <position position="130"/>
    </location>
    <ligand>
        <name>L-methionine</name>
        <dbReference type="ChEBI" id="CHEBI:57844"/>
        <note>ligand shared between two neighboring subunits</note>
    </ligand>
</feature>
<keyword evidence="5 10" id="KW-0479">Metal-binding</keyword>
<dbReference type="PANTHER" id="PTHR11964">
    <property type="entry name" value="S-ADENOSYLMETHIONINE SYNTHETASE"/>
    <property type="match status" value="1"/>
</dbReference>
<evidence type="ECO:0000259" key="13">
    <source>
        <dbReference type="Pfam" id="PF00438"/>
    </source>
</evidence>
<feature type="binding site" description="in other chain" evidence="10">
    <location>
        <position position="28"/>
    </location>
    <ligand>
        <name>ATP</name>
        <dbReference type="ChEBI" id="CHEBI:30616"/>
        <note>ligand shared between two neighboring subunits</note>
    </ligand>
</feature>
<feature type="domain" description="S-adenosylmethionine synthetase N-terminal" evidence="13">
    <location>
        <begin position="17"/>
        <end position="132"/>
    </location>
</feature>
<feature type="binding site" evidence="10">
    <location>
        <position position="283"/>
    </location>
    <ligand>
        <name>ATP</name>
        <dbReference type="ChEBI" id="CHEBI:30616"/>
        <note>ligand shared between two neighboring subunits</note>
    </ligand>
</feature>
<dbReference type="NCBIfam" id="TIGR01034">
    <property type="entry name" value="metK"/>
    <property type="match status" value="1"/>
</dbReference>
<gene>
    <name evidence="10" type="primary">metK</name>
    <name evidence="16" type="ORF">C1872_02650</name>
</gene>
<dbReference type="HAMAP" id="MF_00086">
    <property type="entry name" value="S_AdoMet_synth1"/>
    <property type="match status" value="1"/>
</dbReference>
<feature type="binding site" description="in other chain" evidence="10">
    <location>
        <position position="87"/>
    </location>
    <ligand>
        <name>L-methionine</name>
        <dbReference type="ChEBI" id="CHEBI:57844"/>
        <note>ligand shared between two neighboring subunits</note>
    </ligand>
</feature>
<dbReference type="GO" id="GO:0005524">
    <property type="term" value="F:ATP binding"/>
    <property type="evidence" value="ECO:0007669"/>
    <property type="project" value="UniProtKB-UniRule"/>
</dbReference>
<feature type="region of interest" description="Flexible loop" evidence="10">
    <location>
        <begin position="130"/>
        <end position="140"/>
    </location>
</feature>
<dbReference type="EMBL" id="PPTX01000002">
    <property type="protein sequence ID" value="RDB81591.1"/>
    <property type="molecule type" value="Genomic_DNA"/>
</dbReference>
<dbReference type="EC" id="2.5.1.6" evidence="10"/>
<dbReference type="PROSITE" id="PS00376">
    <property type="entry name" value="ADOMET_SYNTHASE_1"/>
    <property type="match status" value="1"/>
</dbReference>
<dbReference type="GO" id="GO:0000287">
    <property type="term" value="F:magnesium ion binding"/>
    <property type="evidence" value="ECO:0007669"/>
    <property type="project" value="UniProtKB-UniRule"/>
</dbReference>
<accession>A0A369MWE3</accession>
<comment type="cofactor">
    <cofactor evidence="10">
        <name>K(+)</name>
        <dbReference type="ChEBI" id="CHEBI:29103"/>
    </cofactor>
    <text evidence="10">Binds 1 potassium ion per subunit.</text>
</comment>
<dbReference type="Pfam" id="PF02773">
    <property type="entry name" value="S-AdoMet_synt_C"/>
    <property type="match status" value="1"/>
</dbReference>
<comment type="caution">
    <text evidence="16">The sequence shown here is derived from an EMBL/GenBank/DDBJ whole genome shotgun (WGS) entry which is preliminary data.</text>
</comment>
<comment type="cofactor">
    <cofactor evidence="10">
        <name>Mg(2+)</name>
        <dbReference type="ChEBI" id="CHEBI:18420"/>
    </cofactor>
    <text evidence="10">Binds 2 divalent ions per subunit.</text>
</comment>
<evidence type="ECO:0000256" key="3">
    <source>
        <dbReference type="ARBA" id="ARBA00022563"/>
    </source>
</evidence>
<evidence type="ECO:0000256" key="7">
    <source>
        <dbReference type="ARBA" id="ARBA00022840"/>
    </source>
</evidence>
<keyword evidence="9 10" id="KW-0630">Potassium</keyword>
<comment type="similarity">
    <text evidence="2 10 12">Belongs to the AdoMet synthase family.</text>
</comment>
<dbReference type="Proteomes" id="UP000253752">
    <property type="component" value="Unassembled WGS sequence"/>
</dbReference>
<evidence type="ECO:0000313" key="17">
    <source>
        <dbReference type="Proteomes" id="UP000253752"/>
    </source>
</evidence>
<dbReference type="InterPro" id="IPR022630">
    <property type="entry name" value="S-AdoMet_synt_C"/>
</dbReference>
<dbReference type="Pfam" id="PF02772">
    <property type="entry name" value="S-AdoMet_synt_M"/>
    <property type="match status" value="1"/>
</dbReference>
<evidence type="ECO:0000256" key="8">
    <source>
        <dbReference type="ARBA" id="ARBA00022842"/>
    </source>
</evidence>
<dbReference type="InterPro" id="IPR022636">
    <property type="entry name" value="S-AdoMet_synthetase_sfam"/>
</dbReference>
<evidence type="ECO:0000256" key="6">
    <source>
        <dbReference type="ARBA" id="ARBA00022741"/>
    </source>
</evidence>
<keyword evidence="10" id="KW-0963">Cytoplasm</keyword>
<organism evidence="16 17">
    <name type="scientific">Eggerthella lenta</name>
    <name type="common">Eubacterium lentum</name>
    <dbReference type="NCBI Taxonomy" id="84112"/>
    <lineage>
        <taxon>Bacteria</taxon>
        <taxon>Bacillati</taxon>
        <taxon>Actinomycetota</taxon>
        <taxon>Coriobacteriia</taxon>
        <taxon>Eggerthellales</taxon>
        <taxon>Eggerthellaceae</taxon>
        <taxon>Eggerthella</taxon>
    </lineage>
</organism>
<dbReference type="InterPro" id="IPR022629">
    <property type="entry name" value="S-AdoMet_synt_central"/>
</dbReference>
<dbReference type="InterPro" id="IPR002133">
    <property type="entry name" value="S-AdoMet_synthetase"/>
</dbReference>
<evidence type="ECO:0000259" key="14">
    <source>
        <dbReference type="Pfam" id="PF02772"/>
    </source>
</evidence>
<protein>
    <recommendedName>
        <fullName evidence="10">S-adenosylmethionine synthase</fullName>
        <shortName evidence="10">AdoMet synthase</shortName>
        <ecNumber evidence="10">2.5.1.6</ecNumber>
    </recommendedName>
    <alternativeName>
        <fullName evidence="10">MAT</fullName>
    </alternativeName>
    <alternativeName>
        <fullName evidence="10">Methionine adenosyltransferase</fullName>
    </alternativeName>
</protein>
<feature type="binding site" evidence="10">
    <location>
        <position position="310"/>
    </location>
    <ligand>
        <name>ATP</name>
        <dbReference type="ChEBI" id="CHEBI:30616"/>
        <note>ligand shared between two neighboring subunits</note>
    </ligand>
</feature>
<comment type="subcellular location">
    <subcellularLocation>
        <location evidence="10 11">Cytoplasm</location>
    </subcellularLocation>
</comment>
<dbReference type="Gene3D" id="3.30.300.10">
    <property type="match status" value="3"/>
</dbReference>
<dbReference type="Pfam" id="PF00438">
    <property type="entry name" value="S-AdoMet_synt_N"/>
    <property type="match status" value="1"/>
</dbReference>
<feature type="binding site" description="in other chain" evidence="10">
    <location>
        <begin position="289"/>
        <end position="290"/>
    </location>
    <ligand>
        <name>ATP</name>
        <dbReference type="ChEBI" id="CHEBI:30616"/>
        <note>ligand shared between two neighboring subunits</note>
    </ligand>
</feature>
<dbReference type="GO" id="GO:0005737">
    <property type="term" value="C:cytoplasm"/>
    <property type="evidence" value="ECO:0007669"/>
    <property type="project" value="UniProtKB-SubCell"/>
</dbReference>
<dbReference type="AlphaFoldDB" id="A0A369MWE3"/>
<feature type="binding site" description="in other chain" evidence="10">
    <location>
        <position position="314"/>
    </location>
    <ligand>
        <name>L-methionine</name>
        <dbReference type="ChEBI" id="CHEBI:57844"/>
        <note>ligand shared between two neighboring subunits</note>
    </ligand>
</feature>
<keyword evidence="3 10" id="KW-0554">One-carbon metabolism</keyword>
<evidence type="ECO:0000256" key="1">
    <source>
        <dbReference type="ARBA" id="ARBA00005224"/>
    </source>
</evidence>
<evidence type="ECO:0000313" key="16">
    <source>
        <dbReference type="EMBL" id="RDB81591.1"/>
    </source>
</evidence>
<dbReference type="UniPathway" id="UPA00315">
    <property type="reaction ID" value="UER00080"/>
</dbReference>
<feature type="binding site" description="in other chain" evidence="10">
    <location>
        <begin position="274"/>
        <end position="275"/>
    </location>
    <ligand>
        <name>ATP</name>
        <dbReference type="ChEBI" id="CHEBI:30616"/>
        <note>ligand shared between two neighboring subunits</note>
    </ligand>
</feature>
<comment type="catalytic activity">
    <reaction evidence="10">
        <text>L-methionine + ATP + H2O = S-adenosyl-L-methionine + phosphate + diphosphate</text>
        <dbReference type="Rhea" id="RHEA:21080"/>
        <dbReference type="ChEBI" id="CHEBI:15377"/>
        <dbReference type="ChEBI" id="CHEBI:30616"/>
        <dbReference type="ChEBI" id="CHEBI:33019"/>
        <dbReference type="ChEBI" id="CHEBI:43474"/>
        <dbReference type="ChEBI" id="CHEBI:57844"/>
        <dbReference type="ChEBI" id="CHEBI:59789"/>
        <dbReference type="EC" id="2.5.1.6"/>
    </reaction>
</comment>